<feature type="region of interest" description="Disordered" evidence="1">
    <location>
        <begin position="135"/>
        <end position="158"/>
    </location>
</feature>
<accession>A0ABX8W3R8</accession>
<dbReference type="Proteomes" id="UP000826550">
    <property type="component" value="Chromosome"/>
</dbReference>
<dbReference type="RefSeq" id="WP_220220803.1">
    <property type="nucleotide sequence ID" value="NZ_CP048268.1"/>
</dbReference>
<organism evidence="2 3">
    <name type="scientific">Lactobacillus panisapium</name>
    <dbReference type="NCBI Taxonomy" id="2012495"/>
    <lineage>
        <taxon>Bacteria</taxon>
        <taxon>Bacillati</taxon>
        <taxon>Bacillota</taxon>
        <taxon>Bacilli</taxon>
        <taxon>Lactobacillales</taxon>
        <taxon>Lactobacillaceae</taxon>
        <taxon>Lactobacillus</taxon>
    </lineage>
</organism>
<keyword evidence="3" id="KW-1185">Reference proteome</keyword>
<name>A0ABX8W3R8_9LACO</name>
<dbReference type="InterPro" id="IPR038141">
    <property type="entry name" value="YutD-like_sf"/>
</dbReference>
<reference evidence="2 3" key="1">
    <citation type="submission" date="2020-01" db="EMBL/GenBank/DDBJ databases">
        <title>Vast differences in strain-level diversity in the gut microbiota of two closely related honey bee species.</title>
        <authorList>
            <person name="Ellegaard K.M."/>
            <person name="Suenami S."/>
            <person name="Miyazaki R."/>
            <person name="Engel P."/>
        </authorList>
    </citation>
    <scope>NUCLEOTIDE SEQUENCE [LARGE SCALE GENOMIC DNA]</scope>
    <source>
        <strain evidence="2 3">ESL0416</strain>
    </source>
</reference>
<protein>
    <submittedName>
        <fullName evidence="2">YutD family protein</fullName>
    </submittedName>
</protein>
<feature type="compositionally biased region" description="Basic residues" evidence="1">
    <location>
        <begin position="135"/>
        <end position="151"/>
    </location>
</feature>
<evidence type="ECO:0000256" key="1">
    <source>
        <dbReference type="SAM" id="MobiDB-lite"/>
    </source>
</evidence>
<dbReference type="Gene3D" id="3.50.4.20">
    <property type="match status" value="1"/>
</dbReference>
<sequence>MTEKAVEVVKIKTDKENKFEKQQPLRHPLAAVSLENDRLKINKQLYQVMVNKEDALDLEVLSQKYDPYLDQYDFLVGDVSSEHLRLKGFYKDNVQTAIDRKEQTIADYLMEYCNPGGPYFILQLLSPVHHYRNNNRKKWGSSYRKRKKGQPNKKNGVAFKRYKVRPAHYKKPETVAVKKEQKNNHTFVIKKRKGSK</sequence>
<evidence type="ECO:0000313" key="3">
    <source>
        <dbReference type="Proteomes" id="UP000826550"/>
    </source>
</evidence>
<dbReference type="InterPro" id="IPR009370">
    <property type="entry name" value="YutD-like"/>
</dbReference>
<evidence type="ECO:0000313" key="2">
    <source>
        <dbReference type="EMBL" id="QYN52356.1"/>
    </source>
</evidence>
<proteinExistence type="predicted"/>
<dbReference type="Pfam" id="PF06265">
    <property type="entry name" value="YutD-like"/>
    <property type="match status" value="1"/>
</dbReference>
<gene>
    <name evidence="2" type="ORF">GYM71_02480</name>
</gene>
<dbReference type="EMBL" id="CP048268">
    <property type="protein sequence ID" value="QYN52356.1"/>
    <property type="molecule type" value="Genomic_DNA"/>
</dbReference>